<dbReference type="Gramene" id="Zm00001eb165910_T001">
    <property type="protein sequence ID" value="Zm00001eb165910_P001"/>
    <property type="gene ID" value="Zm00001eb165910"/>
</dbReference>
<dbReference type="InParanoid" id="A0A804NJU9"/>
<dbReference type="Proteomes" id="UP000007305">
    <property type="component" value="Chromosome 4"/>
</dbReference>
<reference evidence="1" key="3">
    <citation type="submission" date="2021-05" db="UniProtKB">
        <authorList>
            <consortium name="EnsemblPlants"/>
        </authorList>
    </citation>
    <scope>IDENTIFICATION</scope>
    <source>
        <strain evidence="1">cv. B73</strain>
    </source>
</reference>
<name>A0A804NJU9_MAIZE</name>
<evidence type="ECO:0000313" key="2">
    <source>
        <dbReference type="Proteomes" id="UP000007305"/>
    </source>
</evidence>
<keyword evidence="2" id="KW-1185">Reference proteome</keyword>
<sequence length="106" mass="11178">MSLAPRALCLSPPQLFHRGALLRPLLRGMASCAATGSHVAAEAPPFGVGGWGASDPRWLVLEKLPASYPTTRDLTPSRGRSCTPVTPGCFLLPKGTTSSWLRGLIP</sequence>
<reference evidence="2" key="1">
    <citation type="journal article" date="2009" name="Science">
        <title>The B73 maize genome: complexity, diversity, and dynamics.</title>
        <authorList>
            <person name="Schnable P.S."/>
            <person name="Ware D."/>
            <person name="Fulton R.S."/>
            <person name="Stein J.C."/>
            <person name="Wei F."/>
            <person name="Pasternak S."/>
            <person name="Liang C."/>
            <person name="Zhang J."/>
            <person name="Fulton L."/>
            <person name="Graves T.A."/>
            <person name="Minx P."/>
            <person name="Reily A.D."/>
            <person name="Courtney L."/>
            <person name="Kruchowski S.S."/>
            <person name="Tomlinson C."/>
            <person name="Strong C."/>
            <person name="Delehaunty K."/>
            <person name="Fronick C."/>
            <person name="Courtney B."/>
            <person name="Rock S.M."/>
            <person name="Belter E."/>
            <person name="Du F."/>
            <person name="Kim K."/>
            <person name="Abbott R.M."/>
            <person name="Cotton M."/>
            <person name="Levy A."/>
            <person name="Marchetto P."/>
            <person name="Ochoa K."/>
            <person name="Jackson S.M."/>
            <person name="Gillam B."/>
            <person name="Chen W."/>
            <person name="Yan L."/>
            <person name="Higginbotham J."/>
            <person name="Cardenas M."/>
            <person name="Waligorski J."/>
            <person name="Applebaum E."/>
            <person name="Phelps L."/>
            <person name="Falcone J."/>
            <person name="Kanchi K."/>
            <person name="Thane T."/>
            <person name="Scimone A."/>
            <person name="Thane N."/>
            <person name="Henke J."/>
            <person name="Wang T."/>
            <person name="Ruppert J."/>
            <person name="Shah N."/>
            <person name="Rotter K."/>
            <person name="Hodges J."/>
            <person name="Ingenthron E."/>
            <person name="Cordes M."/>
            <person name="Kohlberg S."/>
            <person name="Sgro J."/>
            <person name="Delgado B."/>
            <person name="Mead K."/>
            <person name="Chinwalla A."/>
            <person name="Leonard S."/>
            <person name="Crouse K."/>
            <person name="Collura K."/>
            <person name="Kudrna D."/>
            <person name="Currie J."/>
            <person name="He R."/>
            <person name="Angelova A."/>
            <person name="Rajasekar S."/>
            <person name="Mueller T."/>
            <person name="Lomeli R."/>
            <person name="Scara G."/>
            <person name="Ko A."/>
            <person name="Delaney K."/>
            <person name="Wissotski M."/>
            <person name="Lopez G."/>
            <person name="Campos D."/>
            <person name="Braidotti M."/>
            <person name="Ashley E."/>
            <person name="Golser W."/>
            <person name="Kim H."/>
            <person name="Lee S."/>
            <person name="Lin J."/>
            <person name="Dujmic Z."/>
            <person name="Kim W."/>
            <person name="Talag J."/>
            <person name="Zuccolo A."/>
            <person name="Fan C."/>
            <person name="Sebastian A."/>
            <person name="Kramer M."/>
            <person name="Spiegel L."/>
            <person name="Nascimento L."/>
            <person name="Zutavern T."/>
            <person name="Miller B."/>
            <person name="Ambroise C."/>
            <person name="Muller S."/>
            <person name="Spooner W."/>
            <person name="Narechania A."/>
            <person name="Ren L."/>
            <person name="Wei S."/>
            <person name="Kumari S."/>
            <person name="Faga B."/>
            <person name="Levy M.J."/>
            <person name="McMahan L."/>
            <person name="Van Buren P."/>
            <person name="Vaughn M.W."/>
            <person name="Ying K."/>
            <person name="Yeh C.-T."/>
            <person name="Emrich S.J."/>
            <person name="Jia Y."/>
            <person name="Kalyanaraman A."/>
            <person name="Hsia A.-P."/>
            <person name="Barbazuk W.B."/>
            <person name="Baucom R.S."/>
            <person name="Brutnell T.P."/>
            <person name="Carpita N.C."/>
            <person name="Chaparro C."/>
            <person name="Chia J.-M."/>
            <person name="Deragon J.-M."/>
            <person name="Estill J.C."/>
            <person name="Fu Y."/>
            <person name="Jeddeloh J.A."/>
            <person name="Han Y."/>
            <person name="Lee H."/>
            <person name="Li P."/>
            <person name="Lisch D.R."/>
            <person name="Liu S."/>
            <person name="Liu Z."/>
            <person name="Nagel D.H."/>
            <person name="McCann M.C."/>
            <person name="SanMiguel P."/>
            <person name="Myers A.M."/>
            <person name="Nettleton D."/>
            <person name="Nguyen J."/>
            <person name="Penning B.W."/>
            <person name="Ponnala L."/>
            <person name="Schneider K.L."/>
            <person name="Schwartz D.C."/>
            <person name="Sharma A."/>
            <person name="Soderlund C."/>
            <person name="Springer N.M."/>
            <person name="Sun Q."/>
            <person name="Wang H."/>
            <person name="Waterman M."/>
            <person name="Westerman R."/>
            <person name="Wolfgruber T.K."/>
            <person name="Yang L."/>
            <person name="Yu Y."/>
            <person name="Zhang L."/>
            <person name="Zhou S."/>
            <person name="Zhu Q."/>
            <person name="Bennetzen J.L."/>
            <person name="Dawe R.K."/>
            <person name="Jiang J."/>
            <person name="Jiang N."/>
            <person name="Presting G.G."/>
            <person name="Wessler S.R."/>
            <person name="Aluru S."/>
            <person name="Martienssen R.A."/>
            <person name="Clifton S.W."/>
            <person name="McCombie W.R."/>
            <person name="Wing R.A."/>
            <person name="Wilson R.K."/>
        </authorList>
    </citation>
    <scope>NUCLEOTIDE SEQUENCE [LARGE SCALE GENOMIC DNA]</scope>
    <source>
        <strain evidence="2">cv. B73</strain>
    </source>
</reference>
<accession>A0A804NJU9</accession>
<reference evidence="1" key="2">
    <citation type="submission" date="2019-07" db="EMBL/GenBank/DDBJ databases">
        <authorList>
            <person name="Seetharam A."/>
            <person name="Woodhouse M."/>
            <person name="Cannon E."/>
        </authorList>
    </citation>
    <scope>NUCLEOTIDE SEQUENCE [LARGE SCALE GENOMIC DNA]</scope>
    <source>
        <strain evidence="1">cv. B73</strain>
    </source>
</reference>
<proteinExistence type="predicted"/>
<dbReference type="EnsemblPlants" id="Zm00001eb165910_T001">
    <property type="protein sequence ID" value="Zm00001eb165910_P001"/>
    <property type="gene ID" value="Zm00001eb165910"/>
</dbReference>
<protein>
    <submittedName>
        <fullName evidence="1">Uncharacterized protein</fullName>
    </submittedName>
</protein>
<dbReference type="AlphaFoldDB" id="A0A804NJU9"/>
<organism evidence="1 2">
    <name type="scientific">Zea mays</name>
    <name type="common">Maize</name>
    <dbReference type="NCBI Taxonomy" id="4577"/>
    <lineage>
        <taxon>Eukaryota</taxon>
        <taxon>Viridiplantae</taxon>
        <taxon>Streptophyta</taxon>
        <taxon>Embryophyta</taxon>
        <taxon>Tracheophyta</taxon>
        <taxon>Spermatophyta</taxon>
        <taxon>Magnoliopsida</taxon>
        <taxon>Liliopsida</taxon>
        <taxon>Poales</taxon>
        <taxon>Poaceae</taxon>
        <taxon>PACMAD clade</taxon>
        <taxon>Panicoideae</taxon>
        <taxon>Andropogonodae</taxon>
        <taxon>Andropogoneae</taxon>
        <taxon>Tripsacinae</taxon>
        <taxon>Zea</taxon>
    </lineage>
</organism>
<evidence type="ECO:0000313" key="1">
    <source>
        <dbReference type="EnsemblPlants" id="Zm00001eb165910_P001"/>
    </source>
</evidence>